<dbReference type="Gene3D" id="3.10.200.10">
    <property type="entry name" value="Alpha carbonic anhydrase"/>
    <property type="match status" value="1"/>
</dbReference>
<keyword evidence="9" id="KW-0732">Signal</keyword>
<dbReference type="CDD" id="cd00326">
    <property type="entry name" value="alpha_CA"/>
    <property type="match status" value="1"/>
</dbReference>
<dbReference type="OrthoDB" id="429145at2759"/>
<dbReference type="OMA" id="TSIAIHI"/>
<keyword evidence="5 9" id="KW-0862">Zinc</keyword>
<dbReference type="InterPro" id="IPR023561">
    <property type="entry name" value="Carbonic_anhydrase_a-class"/>
</dbReference>
<dbReference type="InterPro" id="IPR018338">
    <property type="entry name" value="Carbonic_anhydrase_a-class_CS"/>
</dbReference>
<evidence type="ECO:0000256" key="4">
    <source>
        <dbReference type="ARBA" id="ARBA00022723"/>
    </source>
</evidence>
<dbReference type="PROSITE" id="PS00162">
    <property type="entry name" value="ALPHA_CA_1"/>
    <property type="match status" value="1"/>
</dbReference>
<proteinExistence type="inferred from homology"/>
<keyword evidence="11" id="KW-1185">Reference proteome</keyword>
<feature type="domain" description="Alpha-carbonic anhydrase" evidence="10">
    <location>
        <begin position="25"/>
        <end position="290"/>
    </location>
</feature>
<reference evidence="12" key="1">
    <citation type="submission" date="2025-08" db="UniProtKB">
        <authorList>
            <consortium name="RefSeq"/>
        </authorList>
    </citation>
    <scope>IDENTIFICATION</scope>
</reference>
<protein>
    <recommendedName>
        <fullName evidence="3 9">Carbonic anhydrase</fullName>
        <ecNumber evidence="3 9">4.2.1.1</ecNumber>
    </recommendedName>
</protein>
<dbReference type="Proteomes" id="UP000694845">
    <property type="component" value="Unplaced"/>
</dbReference>
<keyword evidence="4 9" id="KW-0479">Metal-binding</keyword>
<organism evidence="11 12">
    <name type="scientific">Acanthaster planci</name>
    <name type="common">Crown-of-thorns starfish</name>
    <dbReference type="NCBI Taxonomy" id="133434"/>
    <lineage>
        <taxon>Eukaryota</taxon>
        <taxon>Metazoa</taxon>
        <taxon>Echinodermata</taxon>
        <taxon>Eleutherozoa</taxon>
        <taxon>Asterozoa</taxon>
        <taxon>Asteroidea</taxon>
        <taxon>Valvatacea</taxon>
        <taxon>Valvatida</taxon>
        <taxon>Acanthasteridae</taxon>
        <taxon>Acanthaster</taxon>
    </lineage>
</organism>
<dbReference type="SUPFAM" id="SSF51069">
    <property type="entry name" value="Carbonic anhydrase"/>
    <property type="match status" value="1"/>
</dbReference>
<dbReference type="GO" id="GO:0008270">
    <property type="term" value="F:zinc ion binding"/>
    <property type="evidence" value="ECO:0007669"/>
    <property type="project" value="UniProtKB-UniRule"/>
</dbReference>
<evidence type="ECO:0000256" key="8">
    <source>
        <dbReference type="ARBA" id="ARBA00048348"/>
    </source>
</evidence>
<evidence type="ECO:0000256" key="6">
    <source>
        <dbReference type="ARBA" id="ARBA00023180"/>
    </source>
</evidence>
<keyword evidence="7 9" id="KW-0456">Lyase</keyword>
<dbReference type="SMART" id="SM01057">
    <property type="entry name" value="Carb_anhydrase"/>
    <property type="match status" value="1"/>
</dbReference>
<dbReference type="RefSeq" id="XP_022085775.1">
    <property type="nucleotide sequence ID" value="XM_022230083.1"/>
</dbReference>
<evidence type="ECO:0000259" key="10">
    <source>
        <dbReference type="PROSITE" id="PS51144"/>
    </source>
</evidence>
<evidence type="ECO:0000256" key="9">
    <source>
        <dbReference type="RuleBase" id="RU367011"/>
    </source>
</evidence>
<comment type="catalytic activity">
    <reaction evidence="8 9">
        <text>hydrogencarbonate + H(+) = CO2 + H2O</text>
        <dbReference type="Rhea" id="RHEA:10748"/>
        <dbReference type="ChEBI" id="CHEBI:15377"/>
        <dbReference type="ChEBI" id="CHEBI:15378"/>
        <dbReference type="ChEBI" id="CHEBI:16526"/>
        <dbReference type="ChEBI" id="CHEBI:17544"/>
        <dbReference type="EC" id="4.2.1.1"/>
    </reaction>
</comment>
<dbReference type="GO" id="GO:0005886">
    <property type="term" value="C:plasma membrane"/>
    <property type="evidence" value="ECO:0007669"/>
    <property type="project" value="TreeGrafter"/>
</dbReference>
<dbReference type="GeneID" id="110976631"/>
<keyword evidence="6" id="KW-0325">Glycoprotein</keyword>
<comment type="similarity">
    <text evidence="2 9">Belongs to the alpha-carbonic anhydrase family.</text>
</comment>
<dbReference type="GO" id="GO:0004089">
    <property type="term" value="F:carbonate dehydratase activity"/>
    <property type="evidence" value="ECO:0007669"/>
    <property type="project" value="UniProtKB-UniRule"/>
</dbReference>
<comment type="cofactor">
    <cofactor evidence="9">
        <name>Zn(2+)</name>
        <dbReference type="ChEBI" id="CHEBI:29105"/>
    </cofactor>
</comment>
<dbReference type="PANTHER" id="PTHR18952">
    <property type="entry name" value="CARBONIC ANHYDRASE"/>
    <property type="match status" value="1"/>
</dbReference>
<evidence type="ECO:0000313" key="12">
    <source>
        <dbReference type="RefSeq" id="XP_022085775.1"/>
    </source>
</evidence>
<comment type="function">
    <text evidence="1 9">Reversible hydration of carbon dioxide.</text>
</comment>
<dbReference type="FunFam" id="3.10.200.10:FF:000003">
    <property type="entry name" value="Carbonic anhydrase 12"/>
    <property type="match status" value="1"/>
</dbReference>
<dbReference type="PANTHER" id="PTHR18952:SF265">
    <property type="entry name" value="CARBONIC ANHYDRASE"/>
    <property type="match status" value="1"/>
</dbReference>
<dbReference type="KEGG" id="aplc:110976631"/>
<evidence type="ECO:0000256" key="5">
    <source>
        <dbReference type="ARBA" id="ARBA00022833"/>
    </source>
</evidence>
<feature type="signal peptide" evidence="9">
    <location>
        <begin position="1"/>
        <end position="24"/>
    </location>
</feature>
<evidence type="ECO:0000256" key="2">
    <source>
        <dbReference type="ARBA" id="ARBA00010718"/>
    </source>
</evidence>
<dbReference type="Pfam" id="PF00194">
    <property type="entry name" value="Carb_anhydrase"/>
    <property type="match status" value="1"/>
</dbReference>
<sequence length="353" mass="38031">MEDKRTSCTYLCILLASVLFDSEAASWGYLDDEKGPNNWTAIYGECGGIKQSPIDIVTASAEANDLGDFTLVGFEADDVPVNAAMIVSNNGHVVEVAMTGDYLVSGAGLGPTAYKAVQFHFHWGSVNSRGSEHTVDGKAYAAELHIVCYNTKYEDFFTALNSSDGLTVLGFFLDVHGEDNPALASLFDAISSMIQFKDEMVPFSSPIVFKSFLPSDLSTFYRYIGSLTSPPCYEIVTWNVFASPIMVSEAQLMALRGQYANKPDASVNITLRDTFRPVQSVSNRTVYVNTKVSASTETMNPTSSVPGLVATMNATSSAPGLFATMNPTSSAPGLFAFWLVAMVIAKVMVSAME</sequence>
<dbReference type="PROSITE" id="PS51144">
    <property type="entry name" value="ALPHA_CA_2"/>
    <property type="match status" value="1"/>
</dbReference>
<evidence type="ECO:0000256" key="7">
    <source>
        <dbReference type="ARBA" id="ARBA00023239"/>
    </source>
</evidence>
<gene>
    <name evidence="12" type="primary">LOC110976631</name>
</gene>
<evidence type="ECO:0000256" key="3">
    <source>
        <dbReference type="ARBA" id="ARBA00012925"/>
    </source>
</evidence>
<dbReference type="EC" id="4.2.1.1" evidence="3 9"/>
<dbReference type="InterPro" id="IPR036398">
    <property type="entry name" value="CA_dom_sf"/>
</dbReference>
<dbReference type="AlphaFoldDB" id="A0A8B7Y0F2"/>
<name>A0A8B7Y0F2_ACAPL</name>
<evidence type="ECO:0000256" key="1">
    <source>
        <dbReference type="ARBA" id="ARBA00002904"/>
    </source>
</evidence>
<feature type="chain" id="PRO_5034280688" description="Carbonic anhydrase" evidence="9">
    <location>
        <begin position="25"/>
        <end position="353"/>
    </location>
</feature>
<dbReference type="InterPro" id="IPR001148">
    <property type="entry name" value="CA_dom"/>
</dbReference>
<accession>A0A8B7Y0F2</accession>
<evidence type="ECO:0000313" key="11">
    <source>
        <dbReference type="Proteomes" id="UP000694845"/>
    </source>
</evidence>